<keyword evidence="3" id="KW-0597">Phosphoprotein</keyword>
<evidence type="ECO:0000259" key="12">
    <source>
        <dbReference type="PROSITE" id="PS00434"/>
    </source>
</evidence>
<dbReference type="GO" id="GO:0006357">
    <property type="term" value="P:regulation of transcription by RNA polymerase II"/>
    <property type="evidence" value="ECO:0007669"/>
    <property type="project" value="TreeGrafter"/>
</dbReference>
<keyword evidence="4" id="KW-0805">Transcription regulation</keyword>
<sequence length="336" mass="38351">MEVNSNTNIAAPFVVKTYQMVNDPMTDTLITWGKANNSFIVIDPLDFSQRILPVYFKHNNFSSFVRQLNTYGFKKVDPDKWEFANEWFLRGQKHFLKNIVRRKHNKNPYMQVKTEDLNDEEIVIEIARLKEEQKSLEEELQGMNRRLETTERRPQQMMAFLYKVVEDPDLLPRMMLEKERTRQLNADKKRRLTMMPSPYSSSSSLAVSNNSVKSEEEEEERHPGVISSPETGFDIDNNFCRSNYQSSPSPEYSKELLGHNKQIVGQVMNYGCATVTKKLPAVAVAPSVIGTDMAVTSSGTTSIAGYDDRNGQFGYFGEMAARPPPPYPFSLLGGGF</sequence>
<dbReference type="InterPro" id="IPR036390">
    <property type="entry name" value="WH_DNA-bd_sf"/>
</dbReference>
<evidence type="ECO:0000256" key="7">
    <source>
        <dbReference type="ARBA" id="ARBA00023163"/>
    </source>
</evidence>
<accession>A0A6P5ZQA3</accession>
<dbReference type="GO" id="GO:0003700">
    <property type="term" value="F:DNA-binding transcription factor activity"/>
    <property type="evidence" value="ECO:0007669"/>
    <property type="project" value="InterPro"/>
</dbReference>
<keyword evidence="13" id="KW-1185">Reference proteome</keyword>
<comment type="subcellular location">
    <subcellularLocation>
        <location evidence="1">Nucleus</location>
    </subcellularLocation>
</comment>
<evidence type="ECO:0000313" key="13">
    <source>
        <dbReference type="Proteomes" id="UP000515121"/>
    </source>
</evidence>
<evidence type="ECO:0000256" key="6">
    <source>
        <dbReference type="ARBA" id="ARBA00023125"/>
    </source>
</evidence>
<evidence type="ECO:0000256" key="5">
    <source>
        <dbReference type="ARBA" id="ARBA00023016"/>
    </source>
</evidence>
<evidence type="ECO:0000256" key="10">
    <source>
        <dbReference type="SAM" id="Coils"/>
    </source>
</evidence>
<dbReference type="RefSeq" id="XP_022755053.1">
    <property type="nucleotide sequence ID" value="XM_022899318.1"/>
</dbReference>
<comment type="similarity">
    <text evidence="9">Belongs to the HSF family.</text>
</comment>
<dbReference type="PANTHER" id="PTHR10015">
    <property type="entry name" value="HEAT SHOCK TRANSCRIPTION FACTOR"/>
    <property type="match status" value="1"/>
</dbReference>
<feature type="domain" description="HSF-type DNA-binding" evidence="12">
    <location>
        <begin position="52"/>
        <end position="76"/>
    </location>
</feature>
<evidence type="ECO:0000313" key="14">
    <source>
        <dbReference type="RefSeq" id="XP_022755053.1"/>
    </source>
</evidence>
<evidence type="ECO:0000256" key="4">
    <source>
        <dbReference type="ARBA" id="ARBA00023015"/>
    </source>
</evidence>
<evidence type="ECO:0000256" key="8">
    <source>
        <dbReference type="ARBA" id="ARBA00023242"/>
    </source>
</evidence>
<evidence type="ECO:0000256" key="1">
    <source>
        <dbReference type="ARBA" id="ARBA00004123"/>
    </source>
</evidence>
<dbReference type="Gene3D" id="1.10.10.10">
    <property type="entry name" value="Winged helix-like DNA-binding domain superfamily/Winged helix DNA-binding domain"/>
    <property type="match status" value="1"/>
</dbReference>
<dbReference type="GO" id="GO:0000978">
    <property type="term" value="F:RNA polymerase II cis-regulatory region sequence-specific DNA binding"/>
    <property type="evidence" value="ECO:0007669"/>
    <property type="project" value="TreeGrafter"/>
</dbReference>
<gene>
    <name evidence="14" type="primary">LOC111303216</name>
</gene>
<reference evidence="14" key="1">
    <citation type="submission" date="2025-08" db="UniProtKB">
        <authorList>
            <consortium name="RefSeq"/>
        </authorList>
    </citation>
    <scope>IDENTIFICATION</scope>
    <source>
        <tissue evidence="14">Fruit stalk</tissue>
    </source>
</reference>
<feature type="coiled-coil region" evidence="10">
    <location>
        <begin position="119"/>
        <end position="153"/>
    </location>
</feature>
<dbReference type="OrthoDB" id="60033at2759"/>
<dbReference type="PANTHER" id="PTHR10015:SF332">
    <property type="entry name" value="HEAT STRESS TRANSCRIPTION FACTOR C-1"/>
    <property type="match status" value="1"/>
</dbReference>
<dbReference type="SUPFAM" id="SSF46785">
    <property type="entry name" value="Winged helix' DNA-binding domain"/>
    <property type="match status" value="1"/>
</dbReference>
<protein>
    <submittedName>
        <fullName evidence="14">Heat stress transcription factor C-1-like</fullName>
    </submittedName>
</protein>
<comment type="subunit">
    <text evidence="2">Homotrimer.</text>
</comment>
<evidence type="ECO:0000256" key="3">
    <source>
        <dbReference type="ARBA" id="ARBA00022553"/>
    </source>
</evidence>
<evidence type="ECO:0000256" key="9">
    <source>
        <dbReference type="RuleBase" id="RU004020"/>
    </source>
</evidence>
<feature type="region of interest" description="Disordered" evidence="11">
    <location>
        <begin position="187"/>
        <end position="232"/>
    </location>
</feature>
<dbReference type="InterPro" id="IPR000232">
    <property type="entry name" value="HSF_DNA-bd"/>
</dbReference>
<dbReference type="Proteomes" id="UP000515121">
    <property type="component" value="Unplaced"/>
</dbReference>
<keyword evidence="6" id="KW-0238">DNA-binding</keyword>
<keyword evidence="5" id="KW-0346">Stress response</keyword>
<dbReference type="GeneID" id="111303216"/>
<dbReference type="PROSITE" id="PS00434">
    <property type="entry name" value="HSF_DOMAIN"/>
    <property type="match status" value="1"/>
</dbReference>
<evidence type="ECO:0000256" key="11">
    <source>
        <dbReference type="SAM" id="MobiDB-lite"/>
    </source>
</evidence>
<dbReference type="AlphaFoldDB" id="A0A6P5ZQA3"/>
<feature type="compositionally biased region" description="Low complexity" evidence="11">
    <location>
        <begin position="196"/>
        <end position="212"/>
    </location>
</feature>
<proteinExistence type="inferred from homology"/>
<organism evidence="13 14">
    <name type="scientific">Durio zibethinus</name>
    <name type="common">Durian</name>
    <dbReference type="NCBI Taxonomy" id="66656"/>
    <lineage>
        <taxon>Eukaryota</taxon>
        <taxon>Viridiplantae</taxon>
        <taxon>Streptophyta</taxon>
        <taxon>Embryophyta</taxon>
        <taxon>Tracheophyta</taxon>
        <taxon>Spermatophyta</taxon>
        <taxon>Magnoliopsida</taxon>
        <taxon>eudicotyledons</taxon>
        <taxon>Gunneridae</taxon>
        <taxon>Pentapetalae</taxon>
        <taxon>rosids</taxon>
        <taxon>malvids</taxon>
        <taxon>Malvales</taxon>
        <taxon>Malvaceae</taxon>
        <taxon>Helicteroideae</taxon>
        <taxon>Durio</taxon>
    </lineage>
</organism>
<name>A0A6P5ZQA3_DURZI</name>
<dbReference type="FunFam" id="1.10.10.10:FF:000037">
    <property type="entry name" value="Heat stress transcription factor B-4"/>
    <property type="match status" value="1"/>
</dbReference>
<keyword evidence="8" id="KW-0539">Nucleus</keyword>
<dbReference type="GO" id="GO:0034605">
    <property type="term" value="P:cellular response to heat"/>
    <property type="evidence" value="ECO:0007669"/>
    <property type="project" value="TreeGrafter"/>
</dbReference>
<dbReference type="InterPro" id="IPR036388">
    <property type="entry name" value="WH-like_DNA-bd_sf"/>
</dbReference>
<dbReference type="GO" id="GO:0005634">
    <property type="term" value="C:nucleus"/>
    <property type="evidence" value="ECO:0007669"/>
    <property type="project" value="UniProtKB-SubCell"/>
</dbReference>
<dbReference type="Pfam" id="PF00447">
    <property type="entry name" value="HSF_DNA-bind"/>
    <property type="match status" value="1"/>
</dbReference>
<keyword evidence="7" id="KW-0804">Transcription</keyword>
<keyword evidence="10" id="KW-0175">Coiled coil</keyword>
<dbReference type="PRINTS" id="PR00056">
    <property type="entry name" value="HSFDOMAIN"/>
</dbReference>
<dbReference type="SMART" id="SM00415">
    <property type="entry name" value="HSF"/>
    <property type="match status" value="1"/>
</dbReference>
<dbReference type="KEGG" id="dzi:111303216"/>
<evidence type="ECO:0000256" key="2">
    <source>
        <dbReference type="ARBA" id="ARBA00011233"/>
    </source>
</evidence>